<keyword evidence="1" id="KW-0472">Membrane</keyword>
<evidence type="ECO:0000313" key="4">
    <source>
        <dbReference type="EMBL" id="PZE17445.1"/>
    </source>
</evidence>
<dbReference type="Proteomes" id="UP000249248">
    <property type="component" value="Unassembled WGS sequence"/>
</dbReference>
<organism evidence="4 5">
    <name type="scientific">Putridiphycobacter roseus</name>
    <dbReference type="NCBI Taxonomy" id="2219161"/>
    <lineage>
        <taxon>Bacteria</taxon>
        <taxon>Pseudomonadati</taxon>
        <taxon>Bacteroidota</taxon>
        <taxon>Flavobacteriia</taxon>
        <taxon>Flavobacteriales</taxon>
        <taxon>Crocinitomicaceae</taxon>
        <taxon>Putridiphycobacter</taxon>
    </lineage>
</organism>
<dbReference type="PANTHER" id="PTHR39084">
    <property type="entry name" value="MEMBRANE PROTEIN-RELATED"/>
    <property type="match status" value="1"/>
</dbReference>
<dbReference type="InterPro" id="IPR025105">
    <property type="entry name" value="DUF4010"/>
</dbReference>
<feature type="transmembrane region" description="Helical" evidence="1">
    <location>
        <begin position="250"/>
        <end position="271"/>
    </location>
</feature>
<dbReference type="AlphaFoldDB" id="A0A2W1NDE2"/>
<proteinExistence type="predicted"/>
<evidence type="ECO:0000256" key="1">
    <source>
        <dbReference type="SAM" id="Phobius"/>
    </source>
</evidence>
<keyword evidence="1" id="KW-0812">Transmembrane</keyword>
<feature type="transmembrane region" description="Helical" evidence="1">
    <location>
        <begin position="410"/>
        <end position="429"/>
    </location>
</feature>
<feature type="transmembrane region" description="Helical" evidence="1">
    <location>
        <begin position="216"/>
        <end position="235"/>
    </location>
</feature>
<feature type="transmembrane region" description="Helical" evidence="1">
    <location>
        <begin position="75"/>
        <end position="94"/>
    </location>
</feature>
<comment type="caution">
    <text evidence="4">The sequence shown here is derived from an EMBL/GenBank/DDBJ whole genome shotgun (WGS) entry which is preliminary data.</text>
</comment>
<feature type="transmembrane region" description="Helical" evidence="1">
    <location>
        <begin position="48"/>
        <end position="69"/>
    </location>
</feature>
<evidence type="ECO:0000259" key="3">
    <source>
        <dbReference type="Pfam" id="PF13194"/>
    </source>
</evidence>
<feature type="transmembrane region" description="Helical" evidence="1">
    <location>
        <begin position="322"/>
        <end position="340"/>
    </location>
</feature>
<gene>
    <name evidence="4" type="ORF">DNU06_06350</name>
</gene>
<feature type="transmembrane region" description="Helical" evidence="1">
    <location>
        <begin position="379"/>
        <end position="398"/>
    </location>
</feature>
<dbReference type="OrthoDB" id="9813718at2"/>
<dbReference type="EMBL" id="QKSB01000003">
    <property type="protein sequence ID" value="PZE17445.1"/>
    <property type="molecule type" value="Genomic_DNA"/>
</dbReference>
<dbReference type="PANTHER" id="PTHR39084:SF1">
    <property type="entry name" value="DUF4010 DOMAIN-CONTAINING PROTEIN"/>
    <property type="match status" value="1"/>
</dbReference>
<dbReference type="InterPro" id="IPR049177">
    <property type="entry name" value="MgtC_SapB_SrpB_YhiD_N"/>
</dbReference>
<keyword evidence="5" id="KW-1185">Reference proteome</keyword>
<feature type="transmembrane region" description="Helical" evidence="1">
    <location>
        <begin position="19"/>
        <end position="36"/>
    </location>
</feature>
<protein>
    <submittedName>
        <fullName evidence="4">MgtC/SapB family protein</fullName>
    </submittedName>
</protein>
<feature type="transmembrane region" description="Helical" evidence="1">
    <location>
        <begin position="278"/>
        <end position="298"/>
    </location>
</feature>
<name>A0A2W1NDE2_9FLAO</name>
<reference evidence="4 5" key="1">
    <citation type="submission" date="2018-06" db="EMBL/GenBank/DDBJ databases">
        <title>The draft genome sequence of Crocinitomix sp. SM1701.</title>
        <authorList>
            <person name="Zhang X."/>
        </authorList>
    </citation>
    <scope>NUCLEOTIDE SEQUENCE [LARGE SCALE GENOMIC DNA]</scope>
    <source>
        <strain evidence="4 5">SM1701</strain>
    </source>
</reference>
<sequence>MEEAFVIQTDSFQITQFEFFIRLLISAGIGFVIGLEREHAALNEKGENFAGVRTFSLVVILGFLAAFVSEIYTPWIIFAGFLATLSMVTVSYWISARKGEIGGTTEFATLLAYLLGVTTFSGFIQESLGIMVILVVLLSLKVKLKRIIGQITPSELYAFIKFVVIALLIFPFLPNETYGPYAVFNPRELGWVIVLTSGLGFAGYLLMKFLGSDRGILFTGILGGLVSSTVVTWVFSKKSKEVPALSKNCAIAILSASTIMVVRVVVWVSIFNRELLSGLLLPMALIFITGIGISIYFYKKQETQAKVKTEFPLGEALNLKEALFFGILYTGILFLVSYANQQFGTKGIFISSAIASLTDIDAITISVSKLAGESLSISIAQNAILLATLCNTLVKIGIALWTGSKLLRKYILIGYGLIFVAGLLGFVILNY</sequence>
<feature type="domain" description="DUF4010" evidence="3">
    <location>
        <begin position="194"/>
        <end position="403"/>
    </location>
</feature>
<keyword evidence="1" id="KW-1133">Transmembrane helix</keyword>
<dbReference type="Pfam" id="PF02308">
    <property type="entry name" value="MgtC"/>
    <property type="match status" value="1"/>
</dbReference>
<evidence type="ECO:0000259" key="2">
    <source>
        <dbReference type="Pfam" id="PF02308"/>
    </source>
</evidence>
<dbReference type="Pfam" id="PF13194">
    <property type="entry name" value="DUF4010"/>
    <property type="match status" value="1"/>
</dbReference>
<evidence type="ECO:0000313" key="5">
    <source>
        <dbReference type="Proteomes" id="UP000249248"/>
    </source>
</evidence>
<feature type="transmembrane region" description="Helical" evidence="1">
    <location>
        <begin position="127"/>
        <end position="144"/>
    </location>
</feature>
<feature type="domain" description="MgtC/SapB/SrpB/YhiD N-terminal" evidence="2">
    <location>
        <begin position="23"/>
        <end position="146"/>
    </location>
</feature>
<accession>A0A2W1NDE2</accession>
<feature type="transmembrane region" description="Helical" evidence="1">
    <location>
        <begin position="156"/>
        <end position="174"/>
    </location>
</feature>
<feature type="transmembrane region" description="Helical" evidence="1">
    <location>
        <begin position="189"/>
        <end position="207"/>
    </location>
</feature>